<dbReference type="AlphaFoldDB" id="A0A2P2MGH9"/>
<name>A0A2P2MGH9_RHIMU</name>
<dbReference type="EMBL" id="GGEC01048852">
    <property type="protein sequence ID" value="MBX29336.1"/>
    <property type="molecule type" value="Transcribed_RNA"/>
</dbReference>
<reference evidence="1" key="1">
    <citation type="submission" date="2018-02" db="EMBL/GenBank/DDBJ databases">
        <title>Rhizophora mucronata_Transcriptome.</title>
        <authorList>
            <person name="Meera S.P."/>
            <person name="Sreeshan A."/>
            <person name="Augustine A."/>
        </authorList>
    </citation>
    <scope>NUCLEOTIDE SEQUENCE</scope>
    <source>
        <tissue evidence="1">Leaf</tissue>
    </source>
</reference>
<organism evidence="1">
    <name type="scientific">Rhizophora mucronata</name>
    <name type="common">Asiatic mangrove</name>
    <dbReference type="NCBI Taxonomy" id="61149"/>
    <lineage>
        <taxon>Eukaryota</taxon>
        <taxon>Viridiplantae</taxon>
        <taxon>Streptophyta</taxon>
        <taxon>Embryophyta</taxon>
        <taxon>Tracheophyta</taxon>
        <taxon>Spermatophyta</taxon>
        <taxon>Magnoliopsida</taxon>
        <taxon>eudicotyledons</taxon>
        <taxon>Gunneridae</taxon>
        <taxon>Pentapetalae</taxon>
        <taxon>rosids</taxon>
        <taxon>fabids</taxon>
        <taxon>Malpighiales</taxon>
        <taxon>Rhizophoraceae</taxon>
        <taxon>Rhizophora</taxon>
    </lineage>
</organism>
<proteinExistence type="predicted"/>
<protein>
    <submittedName>
        <fullName evidence="1">Uncharacterized protein MANES_10G078100</fullName>
    </submittedName>
</protein>
<accession>A0A2P2MGH9</accession>
<sequence length="84" mass="9074">MSATRQSGLTSSKSFSRGPWSMAVAKKNLQIKSQLFSSEAIESMFSHPSGSPASCEGNSMIRISISRPKQIFGSLYCLGKERGV</sequence>
<evidence type="ECO:0000313" key="1">
    <source>
        <dbReference type="EMBL" id="MBX29336.1"/>
    </source>
</evidence>